<dbReference type="PANTHER" id="PTHR11804">
    <property type="entry name" value="PROTEASE M3 THIMET OLIGOPEPTIDASE-RELATED"/>
    <property type="match status" value="1"/>
</dbReference>
<feature type="domain" description="Peptidase M3A/M3B catalytic" evidence="8">
    <location>
        <begin position="263"/>
        <end position="718"/>
    </location>
</feature>
<dbReference type="GO" id="GO:0046872">
    <property type="term" value="F:metal ion binding"/>
    <property type="evidence" value="ECO:0007669"/>
    <property type="project" value="UniProtKB-UniRule"/>
</dbReference>
<dbReference type="InterPro" id="IPR024077">
    <property type="entry name" value="Neurolysin/TOP_dom2"/>
</dbReference>
<dbReference type="Gene3D" id="1.10.1370.10">
    <property type="entry name" value="Neurolysin, domain 3"/>
    <property type="match status" value="1"/>
</dbReference>
<protein>
    <recommendedName>
        <fullName evidence="8">Peptidase M3A/M3B catalytic domain-containing protein</fullName>
    </recommendedName>
</protein>
<dbReference type="PANTHER" id="PTHR11804:SF83">
    <property type="entry name" value="LD37516P"/>
    <property type="match status" value="1"/>
</dbReference>
<keyword evidence="6 7" id="KW-0482">Metalloprotease</keyword>
<dbReference type="FunFam" id="3.40.390.10:FF:000063">
    <property type="entry name" value="Putative cytosolic oligopeptidase A-like Protein"/>
    <property type="match status" value="1"/>
</dbReference>
<dbReference type="Pfam" id="PF01432">
    <property type="entry name" value="Peptidase_M3"/>
    <property type="match status" value="1"/>
</dbReference>
<evidence type="ECO:0000256" key="6">
    <source>
        <dbReference type="ARBA" id="ARBA00023049"/>
    </source>
</evidence>
<evidence type="ECO:0000313" key="10">
    <source>
        <dbReference type="Proteomes" id="UP001168821"/>
    </source>
</evidence>
<dbReference type="SUPFAM" id="SSF55486">
    <property type="entry name" value="Metalloproteases ('zincins'), catalytic domain"/>
    <property type="match status" value="1"/>
</dbReference>
<dbReference type="InterPro" id="IPR001567">
    <property type="entry name" value="Pept_M3A_M3B_dom"/>
</dbReference>
<proteinExistence type="inferred from homology"/>
<sequence>MALSFFGRRLLPGKQFLFHSLRNNGYVVLVPEIGEDLPEKNPLLQNDGLPEFNNITIEQCMAAIAKQTLELESGVRDIEKLLQEKEPTNIFKEVFQVLEEIGAPLDLTWGLAKTLYLGNSTLMPTKSYLSIHDRAKRARAAKFNSTPIYECVKKELLKENVKRSDEETRVLKKFALEGKLNGLELPDSSKIGLKQILNKLTTERTQFKQKVDICSKQFSHIIHDVNVVRDFPPDLLKMVAQNSDKFLEGPWKITLEPNIYMPVMENCPDREIRWNVWQALVNRGSGYGDRDLATGIHLEGIRYARRDLAKLLGFETYADMSMETKMAESVTNVNNMLHVLLERAKPAQDKELENLYEFALERGFRGSRIELWDVPYWRNKQRNSLFNYKEEVFKEYFPLQTVLTGLFELCEKLFNVTIKQRNNISTWHKDVKFYDIFEHHQSAPIAGFYIDPYARTNEKIKVQQSNGWMVGIQNQSKITDTRPLAALIFNFEPPVGEKQSYLTFKEVKYLFHKFGLSLQHLMTNTNYSEVSGSSNIEWDAVEVSGHVFSHWLFNKEVINSISSHQQTGEKLPSEMFNSLMKVHKHLAGLDLSRELYLAALDLELHYSKEYWLDVVKKLWPQFRSFPLDKLDSHPCSFTQIFIEEWAAAYYSHVWSRMIAADVYSAFHEVQGDEQKIQEVGKRFKNTFLTLGGSCHPSKIFRSFRGRDPSPNALLSSLGLKRKKVEKQ</sequence>
<comment type="similarity">
    <text evidence="1 7">Belongs to the peptidase M3 family.</text>
</comment>
<evidence type="ECO:0000256" key="5">
    <source>
        <dbReference type="ARBA" id="ARBA00022833"/>
    </source>
</evidence>
<dbReference type="GO" id="GO:0004222">
    <property type="term" value="F:metalloendopeptidase activity"/>
    <property type="evidence" value="ECO:0007669"/>
    <property type="project" value="InterPro"/>
</dbReference>
<comment type="caution">
    <text evidence="9">The sequence shown here is derived from an EMBL/GenBank/DDBJ whole genome shotgun (WGS) entry which is preliminary data.</text>
</comment>
<dbReference type="Gene3D" id="1.10.1370.40">
    <property type="match status" value="1"/>
</dbReference>
<dbReference type="EMBL" id="JALNTZ010000002">
    <property type="protein sequence ID" value="KAJ3662611.1"/>
    <property type="molecule type" value="Genomic_DNA"/>
</dbReference>
<evidence type="ECO:0000256" key="1">
    <source>
        <dbReference type="ARBA" id="ARBA00006040"/>
    </source>
</evidence>
<dbReference type="InterPro" id="IPR045090">
    <property type="entry name" value="Pept_M3A_M3B"/>
</dbReference>
<name>A0AA38IWC6_9CUCU</name>
<dbReference type="Gene3D" id="3.40.390.10">
    <property type="entry name" value="Collagenase (Catalytic Domain)"/>
    <property type="match status" value="1"/>
</dbReference>
<dbReference type="CDD" id="cd06456">
    <property type="entry name" value="M3A_DCP"/>
    <property type="match status" value="1"/>
</dbReference>
<keyword evidence="10" id="KW-1185">Reference proteome</keyword>
<evidence type="ECO:0000256" key="4">
    <source>
        <dbReference type="ARBA" id="ARBA00022801"/>
    </source>
</evidence>
<dbReference type="FunFam" id="1.10.1370.40:FF:000011">
    <property type="entry name" value="Putative cytosolic oligopeptidase A-like Protein"/>
    <property type="match status" value="1"/>
</dbReference>
<evidence type="ECO:0000256" key="7">
    <source>
        <dbReference type="RuleBase" id="RU003435"/>
    </source>
</evidence>
<dbReference type="FunFam" id="1.10.1370.40:FF:000008">
    <property type="entry name" value="Oligopeptidase, putative"/>
    <property type="match status" value="1"/>
</dbReference>
<gene>
    <name evidence="9" type="ORF">Zmor_006950</name>
</gene>
<dbReference type="Proteomes" id="UP001168821">
    <property type="component" value="Unassembled WGS sequence"/>
</dbReference>
<keyword evidence="3 7" id="KW-0479">Metal-binding</keyword>
<keyword evidence="2 7" id="KW-0645">Protease</keyword>
<accession>A0AA38IWC6</accession>
<evidence type="ECO:0000259" key="8">
    <source>
        <dbReference type="Pfam" id="PF01432"/>
    </source>
</evidence>
<evidence type="ECO:0000256" key="3">
    <source>
        <dbReference type="ARBA" id="ARBA00022723"/>
    </source>
</evidence>
<comment type="cofactor">
    <cofactor evidence="7">
        <name>Zn(2+)</name>
        <dbReference type="ChEBI" id="CHEBI:29105"/>
    </cofactor>
    <text evidence="7">Binds 1 zinc ion.</text>
</comment>
<evidence type="ECO:0000256" key="2">
    <source>
        <dbReference type="ARBA" id="ARBA00022670"/>
    </source>
</evidence>
<organism evidence="9 10">
    <name type="scientific">Zophobas morio</name>
    <dbReference type="NCBI Taxonomy" id="2755281"/>
    <lineage>
        <taxon>Eukaryota</taxon>
        <taxon>Metazoa</taxon>
        <taxon>Ecdysozoa</taxon>
        <taxon>Arthropoda</taxon>
        <taxon>Hexapoda</taxon>
        <taxon>Insecta</taxon>
        <taxon>Pterygota</taxon>
        <taxon>Neoptera</taxon>
        <taxon>Endopterygota</taxon>
        <taxon>Coleoptera</taxon>
        <taxon>Polyphaga</taxon>
        <taxon>Cucujiformia</taxon>
        <taxon>Tenebrionidae</taxon>
        <taxon>Zophobas</taxon>
    </lineage>
</organism>
<dbReference type="InterPro" id="IPR034005">
    <property type="entry name" value="M3A_DCP"/>
</dbReference>
<dbReference type="AlphaFoldDB" id="A0AA38IWC6"/>
<reference evidence="9" key="1">
    <citation type="journal article" date="2023" name="G3 (Bethesda)">
        <title>Whole genome assemblies of Zophobas morio and Tenebrio molitor.</title>
        <authorList>
            <person name="Kaur S."/>
            <person name="Stinson S.A."/>
            <person name="diCenzo G.C."/>
        </authorList>
    </citation>
    <scope>NUCLEOTIDE SEQUENCE</scope>
    <source>
        <strain evidence="9">QUZm001</strain>
    </source>
</reference>
<dbReference type="GO" id="GO:0006508">
    <property type="term" value="P:proteolysis"/>
    <property type="evidence" value="ECO:0007669"/>
    <property type="project" value="UniProtKB-KW"/>
</dbReference>
<dbReference type="InterPro" id="IPR024079">
    <property type="entry name" value="MetalloPept_cat_dom_sf"/>
</dbReference>
<evidence type="ECO:0000313" key="9">
    <source>
        <dbReference type="EMBL" id="KAJ3662611.1"/>
    </source>
</evidence>
<keyword evidence="5 7" id="KW-0862">Zinc</keyword>
<keyword evidence="4 7" id="KW-0378">Hydrolase</keyword>